<evidence type="ECO:0000313" key="2">
    <source>
        <dbReference type="Proteomes" id="UP001241072"/>
    </source>
</evidence>
<comment type="caution">
    <text evidence="1">The sequence shown here is derived from an EMBL/GenBank/DDBJ whole genome shotgun (WGS) entry which is preliminary data.</text>
</comment>
<dbReference type="RefSeq" id="WP_305001123.1">
    <property type="nucleotide sequence ID" value="NZ_JAUQUB010000001.1"/>
</dbReference>
<dbReference type="EMBL" id="JAUQUB010000001">
    <property type="protein sequence ID" value="MDO7880692.1"/>
    <property type="molecule type" value="Genomic_DNA"/>
</dbReference>
<dbReference type="Proteomes" id="UP001241072">
    <property type="component" value="Unassembled WGS sequence"/>
</dbReference>
<dbReference type="InterPro" id="IPR008316">
    <property type="entry name" value="UCP029876"/>
</dbReference>
<dbReference type="Gene3D" id="1.10.1900.10">
    <property type="entry name" value="c-terminal domain of poly(a) binding protein"/>
    <property type="match status" value="1"/>
</dbReference>
<name>A0ABT9BN32_9MICO</name>
<proteinExistence type="predicted"/>
<dbReference type="SUPFAM" id="SSF158560">
    <property type="entry name" value="BH3980-like"/>
    <property type="match status" value="1"/>
</dbReference>
<organism evidence="1 2">
    <name type="scientific">Antiquaquibacter soli</name>
    <dbReference type="NCBI Taxonomy" id="3064523"/>
    <lineage>
        <taxon>Bacteria</taxon>
        <taxon>Bacillati</taxon>
        <taxon>Actinomycetota</taxon>
        <taxon>Actinomycetes</taxon>
        <taxon>Micrococcales</taxon>
        <taxon>Microbacteriaceae</taxon>
        <taxon>Antiquaquibacter</taxon>
    </lineage>
</organism>
<dbReference type="Pfam" id="PF06304">
    <property type="entry name" value="DUF1048"/>
    <property type="match status" value="1"/>
</dbReference>
<sequence length="118" mass="13089">MWIEKITGSLEQKKQYKQLRGRLEALPEPYLAAAKAVERYLTVNGGIVDGTALVTMFGDFVELWERAAADGTPVRSIVGDDPSSFADDFARAYSGHQWVDKERERLARAIDDAEGGAR</sequence>
<protein>
    <submittedName>
        <fullName evidence="1">DUF1048 domain-containing protein</fullName>
    </submittedName>
</protein>
<reference evidence="1 2" key="1">
    <citation type="submission" date="2023-07" db="EMBL/GenBank/DDBJ databases">
        <title>Protaetiibacter sp. nov WY-16 isolated from soil.</title>
        <authorList>
            <person name="Liu B."/>
            <person name="Wan Y."/>
        </authorList>
    </citation>
    <scope>NUCLEOTIDE SEQUENCE [LARGE SCALE GENOMIC DNA]</scope>
    <source>
        <strain evidence="1 2">WY-16</strain>
    </source>
</reference>
<gene>
    <name evidence="1" type="ORF">Q5716_00460</name>
</gene>
<evidence type="ECO:0000313" key="1">
    <source>
        <dbReference type="EMBL" id="MDO7880692.1"/>
    </source>
</evidence>
<accession>A0ABT9BN32</accession>
<keyword evidence="2" id="KW-1185">Reference proteome</keyword>